<dbReference type="PROSITE" id="PS50851">
    <property type="entry name" value="CHEW"/>
    <property type="match status" value="1"/>
</dbReference>
<dbReference type="RefSeq" id="WP_014643296.1">
    <property type="nucleotide sequence ID" value="NC_017668.1"/>
</dbReference>
<evidence type="ECO:0000259" key="1">
    <source>
        <dbReference type="PROSITE" id="PS50851"/>
    </source>
</evidence>
<dbReference type="HOGENOM" id="CLU_048995_3_0_9"/>
<evidence type="ECO:0000313" key="3">
    <source>
        <dbReference type="Proteomes" id="UP000007397"/>
    </source>
</evidence>
<dbReference type="KEGG" id="hhd:HBHAL_3057"/>
<proteinExistence type="predicted"/>
<evidence type="ECO:0000313" key="2">
    <source>
        <dbReference type="EMBL" id="CCG45404.1"/>
    </source>
</evidence>
<dbReference type="Gene3D" id="2.40.50.180">
    <property type="entry name" value="CheA-289, Domain 4"/>
    <property type="match status" value="1"/>
</dbReference>
<dbReference type="Gene3D" id="2.30.30.40">
    <property type="entry name" value="SH3 Domains"/>
    <property type="match status" value="1"/>
</dbReference>
<dbReference type="InterPro" id="IPR036061">
    <property type="entry name" value="CheW-like_dom_sf"/>
</dbReference>
<dbReference type="AlphaFoldDB" id="I0JMN4"/>
<sequence length="155" mass="17463">MEEMNSFLKVIVFQLNEEEYTIPVHQVGSIERIMPITRVPGTAPFVKGVINLRGVVTPIIDLRERLGMEYTRMAEQTRIITAKISDLAVGLIVDGANDVLDINQELIEPSPEAIGTEELDFIQGVVHLEQRLLVHLNLEKVLSLEEVHDLKKVEV</sequence>
<gene>
    <name evidence="2" type="primary">cheW</name>
    <name evidence="2" type="ordered locus">HBHAL_3057</name>
</gene>
<dbReference type="GO" id="GO:0005829">
    <property type="term" value="C:cytosol"/>
    <property type="evidence" value="ECO:0007669"/>
    <property type="project" value="TreeGrafter"/>
</dbReference>
<keyword evidence="3" id="KW-1185">Reference proteome</keyword>
<dbReference type="STRING" id="866895.HBHAL_3057"/>
<dbReference type="PANTHER" id="PTHR22617">
    <property type="entry name" value="CHEMOTAXIS SENSOR HISTIDINE KINASE-RELATED"/>
    <property type="match status" value="1"/>
</dbReference>
<dbReference type="Proteomes" id="UP000007397">
    <property type="component" value="Chromosome"/>
</dbReference>
<accession>I0JMN4</accession>
<organism evidence="2 3">
    <name type="scientific">Halobacillus halophilus (strain ATCC 35676 / DSM 2266 / JCM 20832 / KCTC 3685 / LMG 17431 / NBRC 102448 / NCIMB 2269)</name>
    <name type="common">Sporosarcina halophila</name>
    <dbReference type="NCBI Taxonomy" id="866895"/>
    <lineage>
        <taxon>Bacteria</taxon>
        <taxon>Bacillati</taxon>
        <taxon>Bacillota</taxon>
        <taxon>Bacilli</taxon>
        <taxon>Bacillales</taxon>
        <taxon>Bacillaceae</taxon>
        <taxon>Halobacillus</taxon>
    </lineage>
</organism>
<dbReference type="InterPro" id="IPR039315">
    <property type="entry name" value="CheW"/>
</dbReference>
<dbReference type="GO" id="GO:0007165">
    <property type="term" value="P:signal transduction"/>
    <property type="evidence" value="ECO:0007669"/>
    <property type="project" value="InterPro"/>
</dbReference>
<dbReference type="InterPro" id="IPR002545">
    <property type="entry name" value="CheW-lke_dom"/>
</dbReference>
<feature type="domain" description="CheW-like" evidence="1">
    <location>
        <begin position="7"/>
        <end position="147"/>
    </location>
</feature>
<dbReference type="SMART" id="SM00260">
    <property type="entry name" value="CheW"/>
    <property type="match status" value="1"/>
</dbReference>
<protein>
    <submittedName>
        <fullName evidence="2">Chemotaxis protein CheW</fullName>
    </submittedName>
</protein>
<dbReference type="PANTHER" id="PTHR22617:SF23">
    <property type="entry name" value="CHEMOTAXIS PROTEIN CHEW"/>
    <property type="match status" value="1"/>
</dbReference>
<reference evidence="2 3" key="1">
    <citation type="journal article" date="2013" name="Environ. Microbiol.">
        <title>Chloride and organic osmolytes: a hybrid strategy to cope with elevated salinities by the moderately halophilic, chloride-dependent bacterium Halobacillus halophilus.</title>
        <authorList>
            <person name="Saum S.H."/>
            <person name="Pfeiffer F."/>
            <person name="Palm P."/>
            <person name="Rampp M."/>
            <person name="Schuster S.C."/>
            <person name="Muller V."/>
            <person name="Oesterhelt D."/>
        </authorList>
    </citation>
    <scope>NUCLEOTIDE SEQUENCE [LARGE SCALE GENOMIC DNA]</scope>
    <source>
        <strain evidence="3">ATCC 35676 / DSM 2266 / JCM 20832 / KCTC 3685 / LMG 17431 / NBRC 102448 / NCIMB 2269</strain>
    </source>
</reference>
<dbReference type="GO" id="GO:0006935">
    <property type="term" value="P:chemotaxis"/>
    <property type="evidence" value="ECO:0007669"/>
    <property type="project" value="InterPro"/>
</dbReference>
<dbReference type="EMBL" id="HE717023">
    <property type="protein sequence ID" value="CCG45404.1"/>
    <property type="molecule type" value="Genomic_DNA"/>
</dbReference>
<dbReference type="SUPFAM" id="SSF50341">
    <property type="entry name" value="CheW-like"/>
    <property type="match status" value="1"/>
</dbReference>
<dbReference type="Pfam" id="PF01584">
    <property type="entry name" value="CheW"/>
    <property type="match status" value="1"/>
</dbReference>
<dbReference type="eggNOG" id="COG0835">
    <property type="taxonomic scope" value="Bacteria"/>
</dbReference>
<dbReference type="CDD" id="cd00732">
    <property type="entry name" value="CheW"/>
    <property type="match status" value="1"/>
</dbReference>
<dbReference type="PATRIC" id="fig|866895.3.peg.2077"/>
<name>I0JMN4_HALH3</name>